<dbReference type="InterPro" id="IPR055780">
    <property type="entry name" value="DUF7356"/>
</dbReference>
<dbReference type="OrthoDB" id="1936430at2759"/>
<feature type="region of interest" description="Disordered" evidence="1">
    <location>
        <begin position="62"/>
        <end position="121"/>
    </location>
</feature>
<keyword evidence="2" id="KW-1133">Transmembrane helix</keyword>
<evidence type="ECO:0000256" key="3">
    <source>
        <dbReference type="SAM" id="SignalP"/>
    </source>
</evidence>
<feature type="signal peptide" evidence="3">
    <location>
        <begin position="1"/>
        <end position="22"/>
    </location>
</feature>
<keyword evidence="2" id="KW-0472">Membrane</keyword>
<evidence type="ECO:0000256" key="2">
    <source>
        <dbReference type="SAM" id="Phobius"/>
    </source>
</evidence>
<feature type="compositionally biased region" description="Basic and acidic residues" evidence="1">
    <location>
        <begin position="77"/>
        <end position="93"/>
    </location>
</feature>
<dbReference type="PANTHER" id="PTHR34200:SF8">
    <property type="entry name" value="TRANSMEMBRANE PROTEIN"/>
    <property type="match status" value="1"/>
</dbReference>
<feature type="region of interest" description="Disordered" evidence="1">
    <location>
        <begin position="270"/>
        <end position="333"/>
    </location>
</feature>
<proteinExistence type="predicted"/>
<sequence length="333" mass="34873">MTGDRLVVLVLAVLLCAPLAGCVGDAERGDPRASPAPDKVAKIKAAVNEPVKVADGVMGENVAPADRRPEGQGNGVLREDKVREGTKTKDEAGKGISAGDSSSKTAVAKEKSPVEDCGEKNGCTDTKNNFVACLKVPGNDSSGLTLLIVNKGIGSLTVNIQAPEHVSLEKSVVLRVNERKTVKVSVKKGVGDESIILNSGDGRCELSFPELIPNSVKDGSGGASVPSSGRLLSPAGLVYLALAAVALAVVAWLLVKHRRARRSLRAGSRRLGGALPVSGGEHGAAAGWNDGWEESWDDDDDDEETPRTPSKPLSTPSLKRLAPRRSNRDSWKD</sequence>
<feature type="domain" description="DUF7356" evidence="4">
    <location>
        <begin position="109"/>
        <end position="209"/>
    </location>
</feature>
<dbReference type="Pfam" id="PF24053">
    <property type="entry name" value="DUF7356"/>
    <property type="match status" value="1"/>
</dbReference>
<feature type="transmembrane region" description="Helical" evidence="2">
    <location>
        <begin position="236"/>
        <end position="255"/>
    </location>
</feature>
<organism evidence="5 6">
    <name type="scientific">Spirodela intermedia</name>
    <name type="common">Intermediate duckweed</name>
    <dbReference type="NCBI Taxonomy" id="51605"/>
    <lineage>
        <taxon>Eukaryota</taxon>
        <taxon>Viridiplantae</taxon>
        <taxon>Streptophyta</taxon>
        <taxon>Embryophyta</taxon>
        <taxon>Tracheophyta</taxon>
        <taxon>Spermatophyta</taxon>
        <taxon>Magnoliopsida</taxon>
        <taxon>Liliopsida</taxon>
        <taxon>Araceae</taxon>
        <taxon>Lemnoideae</taxon>
        <taxon>Spirodela</taxon>
    </lineage>
</organism>
<keyword evidence="3" id="KW-0732">Signal</keyword>
<evidence type="ECO:0000256" key="1">
    <source>
        <dbReference type="SAM" id="MobiDB-lite"/>
    </source>
</evidence>
<feature type="compositionally biased region" description="Acidic residues" evidence="1">
    <location>
        <begin position="291"/>
        <end position="304"/>
    </location>
</feature>
<feature type="compositionally biased region" description="Polar residues" evidence="1">
    <location>
        <begin position="307"/>
        <end position="317"/>
    </location>
</feature>
<dbReference type="PROSITE" id="PS00549">
    <property type="entry name" value="BACTERIOFERRITIN"/>
    <property type="match status" value="1"/>
</dbReference>
<keyword evidence="6" id="KW-1185">Reference proteome</keyword>
<keyword evidence="2" id="KW-0812">Transmembrane</keyword>
<evidence type="ECO:0000313" key="5">
    <source>
        <dbReference type="EMBL" id="CAA7410143.1"/>
    </source>
</evidence>
<gene>
    <name evidence="5" type="ORF">SI8410_17020821</name>
</gene>
<evidence type="ECO:0000259" key="4">
    <source>
        <dbReference type="Pfam" id="PF24053"/>
    </source>
</evidence>
<dbReference type="Proteomes" id="UP000663760">
    <property type="component" value="Chromosome 17"/>
</dbReference>
<accession>A0A7I8LJC2</accession>
<dbReference type="AlphaFoldDB" id="A0A7I8LJC2"/>
<name>A0A7I8LJC2_SPIIN</name>
<feature type="chain" id="PRO_5029750592" description="DUF7356 domain-containing protein" evidence="3">
    <location>
        <begin position="23"/>
        <end position="333"/>
    </location>
</feature>
<protein>
    <recommendedName>
        <fullName evidence="4">DUF7356 domain-containing protein</fullName>
    </recommendedName>
</protein>
<reference evidence="5" key="1">
    <citation type="submission" date="2020-02" db="EMBL/GenBank/DDBJ databases">
        <authorList>
            <person name="Scholz U."/>
            <person name="Mascher M."/>
            <person name="Fiebig A."/>
        </authorList>
    </citation>
    <scope>NUCLEOTIDE SEQUENCE</scope>
</reference>
<evidence type="ECO:0000313" key="6">
    <source>
        <dbReference type="Proteomes" id="UP000663760"/>
    </source>
</evidence>
<dbReference type="EMBL" id="LR746280">
    <property type="protein sequence ID" value="CAA7410143.1"/>
    <property type="molecule type" value="Genomic_DNA"/>
</dbReference>
<dbReference type="PANTHER" id="PTHR34200">
    <property type="entry name" value="DENTIN SIALOPHOSPHOPROTEIN-LIKE ISOFORM X1"/>
    <property type="match status" value="1"/>
</dbReference>
<feature type="compositionally biased region" description="Basic and acidic residues" evidence="1">
    <location>
        <begin position="107"/>
        <end position="119"/>
    </location>
</feature>